<keyword evidence="2" id="KW-1133">Transmembrane helix</keyword>
<protein>
    <recommendedName>
        <fullName evidence="5">DUF3352 domain-containing protein</fullName>
    </recommendedName>
</protein>
<sequence>MSANFPPGTPSGHDPDQTTRYRTPQGQQPADPYAQPYPHGNQNPHQGAHPPGPPYGTQPQQGAPYGSQPPQGRHYGAQPAPGQPYGSQPPPPNSPYQQTQAQPYPYQQPQQTQQASTWQGGEMLGTAPAHHEEPRKKKGGWLIAVVAALVVALVGGGGFFAFTMLSGGGTQPHEVLPGNAMAYVRLDLDPAANQKLALFEIARKFSATKDAFAGDDLRKSLFDGVLKDLGAGSDLTYARDIEPWLGSRVGVALLPGARGEASPDLAFAIQVTDEAQAREGVKKLMGDDEYGIAFREDYIIITESPAAGNHHAAAPTLAENAEFTGDLAALGEPGVLSAWFAPGKLIGVAGTAADQAFNAEQLKNARVVAALRFDGQYAELAGLVRGAEGIDVGELSPVPLGKLPVSTAAAVSISGAGKSLEKQWDQVIKSLGSASDGQALQQFITSAQQQYGLAIPGDLVTLLGDNLTVSLDGTGLSTQQFTAGLRIGTGDPAKVKDVVGKIERALSGSGQPVPQLAKADGDGSVAVATSQQYAQQLAQGGGTLGENETYQLAVADGDAANYAAFVDLDKIEKFYLEGMSGDERANLQVLRAVGLSGKQAGNDASFSLRLLFN</sequence>
<dbReference type="AlphaFoldDB" id="A0A1G7V7C6"/>
<dbReference type="EMBL" id="FNCN01000005">
    <property type="protein sequence ID" value="SDG55488.1"/>
    <property type="molecule type" value="Genomic_DNA"/>
</dbReference>
<evidence type="ECO:0000256" key="1">
    <source>
        <dbReference type="SAM" id="MobiDB-lite"/>
    </source>
</evidence>
<evidence type="ECO:0008006" key="5">
    <source>
        <dbReference type="Google" id="ProtNLM"/>
    </source>
</evidence>
<dbReference type="RefSeq" id="WP_093169542.1">
    <property type="nucleotide sequence ID" value="NZ_FNCN01000005.1"/>
</dbReference>
<name>A0A1G7V7C6_9ACTN</name>
<keyword evidence="4" id="KW-1185">Reference proteome</keyword>
<dbReference type="InterPro" id="IPR021787">
    <property type="entry name" value="DUF3352"/>
</dbReference>
<dbReference type="OrthoDB" id="5241887at2"/>
<evidence type="ECO:0000313" key="3">
    <source>
        <dbReference type="EMBL" id="SDG55488.1"/>
    </source>
</evidence>
<dbReference type="Proteomes" id="UP000198923">
    <property type="component" value="Unassembled WGS sequence"/>
</dbReference>
<feature type="transmembrane region" description="Helical" evidence="2">
    <location>
        <begin position="141"/>
        <end position="165"/>
    </location>
</feature>
<organism evidence="3 4">
    <name type="scientific">Sinosporangium album</name>
    <dbReference type="NCBI Taxonomy" id="504805"/>
    <lineage>
        <taxon>Bacteria</taxon>
        <taxon>Bacillati</taxon>
        <taxon>Actinomycetota</taxon>
        <taxon>Actinomycetes</taxon>
        <taxon>Streptosporangiales</taxon>
        <taxon>Streptosporangiaceae</taxon>
        <taxon>Sinosporangium</taxon>
    </lineage>
</organism>
<proteinExistence type="predicted"/>
<dbReference type="Pfam" id="PF11832">
    <property type="entry name" value="DUF3352"/>
    <property type="match status" value="1"/>
</dbReference>
<feature type="compositionally biased region" description="Low complexity" evidence="1">
    <location>
        <begin position="75"/>
        <end position="86"/>
    </location>
</feature>
<evidence type="ECO:0000313" key="4">
    <source>
        <dbReference type="Proteomes" id="UP000198923"/>
    </source>
</evidence>
<feature type="compositionally biased region" description="Low complexity" evidence="1">
    <location>
        <begin position="57"/>
        <end position="66"/>
    </location>
</feature>
<keyword evidence="2" id="KW-0472">Membrane</keyword>
<accession>A0A1G7V7C6</accession>
<reference evidence="3 4" key="1">
    <citation type="submission" date="2016-10" db="EMBL/GenBank/DDBJ databases">
        <authorList>
            <person name="de Groot N.N."/>
        </authorList>
    </citation>
    <scope>NUCLEOTIDE SEQUENCE [LARGE SCALE GENOMIC DNA]</scope>
    <source>
        <strain evidence="3 4">CPCC 201354</strain>
    </source>
</reference>
<evidence type="ECO:0000256" key="2">
    <source>
        <dbReference type="SAM" id="Phobius"/>
    </source>
</evidence>
<dbReference type="STRING" id="504805.SAMN05421505_105143"/>
<gene>
    <name evidence="3" type="ORF">SAMN05421505_105143</name>
</gene>
<feature type="compositionally biased region" description="Low complexity" evidence="1">
    <location>
        <begin position="24"/>
        <end position="38"/>
    </location>
</feature>
<keyword evidence="2" id="KW-0812">Transmembrane</keyword>
<feature type="compositionally biased region" description="Low complexity" evidence="1">
    <location>
        <begin position="95"/>
        <end position="115"/>
    </location>
</feature>
<feature type="region of interest" description="Disordered" evidence="1">
    <location>
        <begin position="1"/>
        <end position="118"/>
    </location>
</feature>